<dbReference type="AlphaFoldDB" id="A0A7J9MMC5"/>
<sequence>NQGSFLSIRVVKALARVFNITPEEVARGILSTNVLKWTVPDYLHVIQIYRRHTNCTCRVPLWPEVTGSLPVVLVWPPGEVRALSTKTSISAIFMGPASI</sequence>
<feature type="non-terminal residue" evidence="1">
    <location>
        <position position="1"/>
    </location>
</feature>
<name>A0A7J9MMC5_GOSSC</name>
<evidence type="ECO:0000313" key="2">
    <source>
        <dbReference type="Proteomes" id="UP000593576"/>
    </source>
</evidence>
<protein>
    <submittedName>
        <fullName evidence="1">Uncharacterized protein</fullName>
    </submittedName>
</protein>
<dbReference type="Proteomes" id="UP000593576">
    <property type="component" value="Unassembled WGS sequence"/>
</dbReference>
<proteinExistence type="predicted"/>
<gene>
    <name evidence="1" type="ORF">Goshw_009383</name>
</gene>
<organism evidence="1 2">
    <name type="scientific">Gossypium schwendimanii</name>
    <name type="common">Cotton</name>
    <dbReference type="NCBI Taxonomy" id="34291"/>
    <lineage>
        <taxon>Eukaryota</taxon>
        <taxon>Viridiplantae</taxon>
        <taxon>Streptophyta</taxon>
        <taxon>Embryophyta</taxon>
        <taxon>Tracheophyta</taxon>
        <taxon>Spermatophyta</taxon>
        <taxon>Magnoliopsida</taxon>
        <taxon>eudicotyledons</taxon>
        <taxon>Gunneridae</taxon>
        <taxon>Pentapetalae</taxon>
        <taxon>rosids</taxon>
        <taxon>malvids</taxon>
        <taxon>Malvales</taxon>
        <taxon>Malvaceae</taxon>
        <taxon>Malvoideae</taxon>
        <taxon>Gossypium</taxon>
    </lineage>
</organism>
<keyword evidence="2" id="KW-1185">Reference proteome</keyword>
<comment type="caution">
    <text evidence="1">The sequence shown here is derived from an EMBL/GenBank/DDBJ whole genome shotgun (WGS) entry which is preliminary data.</text>
</comment>
<dbReference type="EMBL" id="JABFAF010000012">
    <property type="protein sequence ID" value="MBA0872222.1"/>
    <property type="molecule type" value="Genomic_DNA"/>
</dbReference>
<accession>A0A7J9MMC5</accession>
<reference evidence="1 2" key="1">
    <citation type="journal article" date="2019" name="Genome Biol. Evol.">
        <title>Insights into the evolution of the New World diploid cottons (Gossypium, subgenus Houzingenia) based on genome sequencing.</title>
        <authorList>
            <person name="Grover C.E."/>
            <person name="Arick M.A. 2nd"/>
            <person name="Thrash A."/>
            <person name="Conover J.L."/>
            <person name="Sanders W.S."/>
            <person name="Peterson D.G."/>
            <person name="Frelichowski J.E."/>
            <person name="Scheffler J.A."/>
            <person name="Scheffler B.E."/>
            <person name="Wendel J.F."/>
        </authorList>
    </citation>
    <scope>NUCLEOTIDE SEQUENCE [LARGE SCALE GENOMIC DNA]</scope>
    <source>
        <strain evidence="1">1</strain>
        <tissue evidence="1">Leaf</tissue>
    </source>
</reference>
<evidence type="ECO:0000313" key="1">
    <source>
        <dbReference type="EMBL" id="MBA0872222.1"/>
    </source>
</evidence>